<gene>
    <name evidence="1" type="ORF">ENN26_05715</name>
</gene>
<proteinExistence type="predicted"/>
<dbReference type="InterPro" id="IPR036188">
    <property type="entry name" value="FAD/NAD-bd_sf"/>
</dbReference>
<name>A0A7C1CEA9_9CREN</name>
<accession>A0A7C1CEA9</accession>
<evidence type="ECO:0000313" key="1">
    <source>
        <dbReference type="EMBL" id="HDP15255.1"/>
    </source>
</evidence>
<dbReference type="SUPFAM" id="SSF51905">
    <property type="entry name" value="FAD/NAD(P)-binding domain"/>
    <property type="match status" value="1"/>
</dbReference>
<organism evidence="1">
    <name type="scientific">Thermofilum adornatum</name>
    <dbReference type="NCBI Taxonomy" id="1365176"/>
    <lineage>
        <taxon>Archaea</taxon>
        <taxon>Thermoproteota</taxon>
        <taxon>Thermoprotei</taxon>
        <taxon>Thermofilales</taxon>
        <taxon>Thermofilaceae</taxon>
        <taxon>Thermofilum</taxon>
    </lineage>
</organism>
<dbReference type="PANTHER" id="PTHR42685">
    <property type="entry name" value="GERANYLGERANYL DIPHOSPHATE REDUCTASE"/>
    <property type="match status" value="1"/>
</dbReference>
<sequence length="374" mass="41481">MQRDVHILGAGPAGLQVARFLLKGYSGDVYVYEEHEKIGRPIHCTGLVSLEGLKKDIGIIDGNLITNTFRGAIFFSPSGKRLIVGRPETVAVVVDRERLEERLYEEVLSLGAHVKLGSYVNLADFSKLVRSKNSFGIVAGGAKYLDEDKKKHLLPALQYDIKVKDSIGIAHHVLIFMGEKFSNGLFAWAIPLGDETYKVGVATKGKTLVRMKYVLKTLERIEITPLHVIKTYGGTVYTGGLVKHLLRGDLLYIGDSAGQTKPTTGGGLVYLSIAARLLASALIRNDPTLYEKNVRATLGHETSLQFALRKALNNLSDPELDEIFRTVKEMHGEELISRIGSMDRQAFLIREIGFKYLFERPSLVFKLLSKVLLD</sequence>
<dbReference type="EMBL" id="DSAY01000103">
    <property type="protein sequence ID" value="HDP15255.1"/>
    <property type="molecule type" value="Genomic_DNA"/>
</dbReference>
<comment type="caution">
    <text evidence="1">The sequence shown here is derived from an EMBL/GenBank/DDBJ whole genome shotgun (WGS) entry which is preliminary data.</text>
</comment>
<reference evidence="1" key="1">
    <citation type="journal article" date="2020" name="mSystems">
        <title>Genome- and Community-Level Interaction Insights into Carbon Utilization and Element Cycling Functions of Hydrothermarchaeota in Hydrothermal Sediment.</title>
        <authorList>
            <person name="Zhou Z."/>
            <person name="Liu Y."/>
            <person name="Xu W."/>
            <person name="Pan J."/>
            <person name="Luo Z.H."/>
            <person name="Li M."/>
        </authorList>
    </citation>
    <scope>NUCLEOTIDE SEQUENCE [LARGE SCALE GENOMIC DNA]</scope>
    <source>
        <strain evidence="1">SpSt-116</strain>
    </source>
</reference>
<protein>
    <submittedName>
        <fullName evidence="1">NAD(P)/FAD-dependent oxidoreductase</fullName>
    </submittedName>
</protein>
<dbReference type="InterPro" id="IPR050407">
    <property type="entry name" value="Geranylgeranyl_reductase"/>
</dbReference>
<dbReference type="AlphaFoldDB" id="A0A7C1CEA9"/>
<dbReference type="PANTHER" id="PTHR42685:SF21">
    <property type="entry name" value="DEHYDROGENASE (FLAVOPROTEIN)-LIKE PROTEIN"/>
    <property type="match status" value="1"/>
</dbReference>
<dbReference type="Gene3D" id="3.50.50.60">
    <property type="entry name" value="FAD/NAD(P)-binding domain"/>
    <property type="match status" value="1"/>
</dbReference>
<dbReference type="Gene3D" id="3.30.9.10">
    <property type="entry name" value="D-Amino Acid Oxidase, subunit A, domain 2"/>
    <property type="match status" value="1"/>
</dbReference>